<dbReference type="InterPro" id="IPR027417">
    <property type="entry name" value="P-loop_NTPase"/>
</dbReference>
<dbReference type="GO" id="GO:0031514">
    <property type="term" value="C:motile cilium"/>
    <property type="evidence" value="ECO:0007669"/>
    <property type="project" value="UniProtKB-ARBA"/>
</dbReference>
<evidence type="ECO:0000259" key="18">
    <source>
        <dbReference type="Pfam" id="PF12781"/>
    </source>
</evidence>
<dbReference type="Pfam" id="PF12777">
    <property type="entry name" value="MT"/>
    <property type="match status" value="1"/>
</dbReference>
<dbReference type="InterPro" id="IPR024743">
    <property type="entry name" value="Dynein_HC_stalk"/>
</dbReference>
<dbReference type="FunFam" id="1.10.8.720:FF:000004">
    <property type="entry name" value="Dynein heavy chain 5, axonemal"/>
    <property type="match status" value="1"/>
</dbReference>
<reference evidence="21" key="1">
    <citation type="submission" date="2014-05" db="EMBL/GenBank/DDBJ databases">
        <authorList>
            <person name="Chronopoulou M."/>
        </authorList>
    </citation>
    <scope>NUCLEOTIDE SEQUENCE</scope>
    <source>
        <tissue evidence="21">Whole organism</tissue>
    </source>
</reference>
<feature type="domain" description="Dynein heavy chain AAA lid" evidence="19">
    <location>
        <begin position="1172"/>
        <end position="1311"/>
    </location>
</feature>
<dbReference type="InterPro" id="IPR035706">
    <property type="entry name" value="AAA_9"/>
</dbReference>
<evidence type="ECO:0000256" key="12">
    <source>
        <dbReference type="ARBA" id="ARBA00023212"/>
    </source>
</evidence>
<evidence type="ECO:0000259" key="15">
    <source>
        <dbReference type="Pfam" id="PF03028"/>
    </source>
</evidence>
<feature type="domain" description="Dynein heavy chain ATP-binding dynein motor region" evidence="18">
    <location>
        <begin position="566"/>
        <end position="786"/>
    </location>
</feature>
<keyword evidence="7" id="KW-0067">ATP-binding</keyword>
<keyword evidence="3" id="KW-0963">Cytoplasm</keyword>
<accession>A0A0K2T3W0</accession>
<dbReference type="GO" id="GO:0005524">
    <property type="term" value="F:ATP binding"/>
    <property type="evidence" value="ECO:0007669"/>
    <property type="project" value="UniProtKB-KW"/>
</dbReference>
<evidence type="ECO:0000256" key="13">
    <source>
        <dbReference type="ARBA" id="ARBA00023273"/>
    </source>
</evidence>
<dbReference type="InterPro" id="IPR024317">
    <property type="entry name" value="Dynein_heavy_chain_D4_dom"/>
</dbReference>
<feature type="non-terminal residue" evidence="21">
    <location>
        <position position="1"/>
    </location>
</feature>
<keyword evidence="8" id="KW-0243">Dynein</keyword>
<proteinExistence type="inferred from homology"/>
<sequence>TFLFTDNDIKEEGFLEYVNNILASGLVSNLFTRDEQTEIVTELIPIMKRECPKVPPTPENVMQLFVDRVKVNLHVILCFSPVGEKFRNRALKFPGLISGCTIDWFQPWPKDALVSVATHFLGDCNFECSSETKRQLFKAMAQVQDSVSLACTNYFTKFRRSTHVTPKSFLSFINSYKEVYLKKEEDIGDMSRRMNSGLEKLHEASNAVELLKEELNVMEKHLRDANKKAEEVLAEVTTRAQESEKIKESVKKVKDRAERIVTDIAYEKGLAEEKLEAAKPALEEAEEALNTIKPANIATVRKLGRPPHLIMRVMDCVIILFRKGLSHMTPDPTVPSPKPSWSEALKMMASTSFLNQLLNFPKDTINDEMVELLEPYLTMEDYNMTTAKRVCGDVAGLLCWTKAMAFFFGVNKEVLPLKINLAFQEARLRSANRDLTRAELTLFQKESALAHVKKLYCSAVKEKQKITTEAEICRKKMSAASTLINGLSGEKQRWTLQSKAFKEQIVRLVGDVLLSCGFLSYSGSFNQEFRNSLLQNWKGLLKNRNIPYTSNLNVVIMLVDAIETSEWALQGLPNDELSLQNAAIVTKSRSYPLLIDPQGQGKIWIKTKEQYNDLQVTSLNHKYFRTHLEDSLSLGRPLLIEDVGEELDPILDNLLDKNFIKSGSIAKVMLGDKEMDVLDGFILFVTTKLSNPSYSPEISARCAIIDFTVTIKGLEDQLLGRVIRMEKSDLEMERLRLVEEILENRTTMKELEDNLLEKLTSVEGSLVDDVELIHVLQETKATAEEVSNKLEVSSETEIKINLAREEYRPVATRGSILYFLIVELSKVNVMYQTSLRQFLVLFDNAIYKSKPTHLIEKRIHNVLEYLTKNVWRYTLRGLYEKHKFLFTLLLALKIDLNSNKLTHQEFMLLLKGGASLDMNAVKPKPFRWMLDVIWLNLVELSKLDVFNTLLEKVTTTEKEWKYWCDTEAPEEEEIPCSYQNNLDVFRKLLLIRAWCPDRTLSQARKYIFESLGPEYLESSVLDLESMADEVDSRVPLVCLLSTGSDPSSQIEALAKTKCQDIHQLSMGQGQEEAARKLLQDSILNGHWLLLQNCHLSLNFCEEIMQTMIDLDDLHVNFRLWMTTEPHKDFPIGLLQMAVKFTNEPPQGIRASLKRTYADITQDTLDYSNHPTWPSLLYSIAFLHTVVQERRKFGSLGWNIPYEFNQADFSASTQFIMNHLDDLDPKRGISWSTICFMLGEVQYGGRVTDDFDKRLLCTFTNVWFSDSLLIPGFKFYEGYPLPDYKLVEEYTDHIINMPLQDIPEVFGLHSNADISYQINTAKGILDTILSVQPKEGGSGKPGETREAVVYKIADDMLRKLPKDYLPHEVKEALVRLGGIIPMNIFLRQEIDRMQKIITMVRIALTDMKLAIEGTIVMSEYLRDIMDSMYDARVPSNWGKISWYSTTLGFWYTELLERDSQYKRWCYHGRPKVFWVTGFFNPQGFLTAMRQEVTRSHKGWALDSVICQNLVTRFAKEDIHDSPPEGVYIHGLFLEGASLDRKTGKLVESRPKVLYEQMPVIYIYAINTTAGKDSKLYECPIYRKPGRTDLNYIGSIDFESDIGPRHWTMRGVALLCDIK</sequence>
<organism evidence="21">
    <name type="scientific">Lepeophtheirus salmonis</name>
    <name type="common">Salmon louse</name>
    <name type="synonym">Caligus salmonis</name>
    <dbReference type="NCBI Taxonomy" id="72036"/>
    <lineage>
        <taxon>Eukaryota</taxon>
        <taxon>Metazoa</taxon>
        <taxon>Ecdysozoa</taxon>
        <taxon>Arthropoda</taxon>
        <taxon>Crustacea</taxon>
        <taxon>Multicrustacea</taxon>
        <taxon>Hexanauplia</taxon>
        <taxon>Copepoda</taxon>
        <taxon>Siphonostomatoida</taxon>
        <taxon>Caligidae</taxon>
        <taxon>Lepeophtheirus</taxon>
    </lineage>
</organism>
<dbReference type="EMBL" id="HACA01002775">
    <property type="protein sequence ID" value="CDW20136.1"/>
    <property type="molecule type" value="Transcribed_RNA"/>
</dbReference>
<dbReference type="Pfam" id="PF03028">
    <property type="entry name" value="Dynein_heavy"/>
    <property type="match status" value="1"/>
</dbReference>
<evidence type="ECO:0000259" key="19">
    <source>
        <dbReference type="Pfam" id="PF18198"/>
    </source>
</evidence>
<evidence type="ECO:0000256" key="1">
    <source>
        <dbReference type="ARBA" id="ARBA00004430"/>
    </source>
</evidence>
<dbReference type="Gene3D" id="3.40.50.300">
    <property type="entry name" value="P-loop containing nucleotide triphosphate hydrolases"/>
    <property type="match status" value="3"/>
</dbReference>
<dbReference type="InterPro" id="IPR026983">
    <property type="entry name" value="DHC"/>
</dbReference>
<dbReference type="GO" id="GO:0007018">
    <property type="term" value="P:microtubule-based movement"/>
    <property type="evidence" value="ECO:0007669"/>
    <property type="project" value="InterPro"/>
</dbReference>
<evidence type="ECO:0000256" key="11">
    <source>
        <dbReference type="ARBA" id="ARBA00023175"/>
    </source>
</evidence>
<dbReference type="GO" id="GO:0045505">
    <property type="term" value="F:dynein intermediate chain binding"/>
    <property type="evidence" value="ECO:0007669"/>
    <property type="project" value="InterPro"/>
</dbReference>
<keyword evidence="12" id="KW-0206">Cytoskeleton</keyword>
<dbReference type="FunFam" id="3.10.490.20:FF:000003">
    <property type="entry name" value="Dynein heavy chain 5, axonemal"/>
    <property type="match status" value="1"/>
</dbReference>
<comment type="similarity">
    <text evidence="2">Belongs to the dynein heavy chain family.</text>
</comment>
<keyword evidence="11" id="KW-0505">Motor protein</keyword>
<dbReference type="Gene3D" id="1.10.8.1220">
    <property type="match status" value="1"/>
</dbReference>
<keyword evidence="4" id="KW-0493">Microtubule</keyword>
<dbReference type="OrthoDB" id="6334149at2759"/>
<dbReference type="GO" id="GO:0005874">
    <property type="term" value="C:microtubule"/>
    <property type="evidence" value="ECO:0007669"/>
    <property type="project" value="UniProtKB-KW"/>
</dbReference>
<dbReference type="InterPro" id="IPR004273">
    <property type="entry name" value="Dynein_heavy_D6_P-loop"/>
</dbReference>
<evidence type="ECO:0000256" key="14">
    <source>
        <dbReference type="SAM" id="Coils"/>
    </source>
</evidence>
<dbReference type="FunFam" id="3.40.50.300:FF:000320">
    <property type="entry name" value="Dynein, axonemal, heavy chain 5"/>
    <property type="match status" value="1"/>
</dbReference>
<dbReference type="Pfam" id="PF12781">
    <property type="entry name" value="AAA_9"/>
    <property type="match status" value="1"/>
</dbReference>
<dbReference type="PANTHER" id="PTHR46961:SF19">
    <property type="entry name" value="DYNEIN HEAVY CHAIN 5, AXONEMAL"/>
    <property type="match status" value="1"/>
</dbReference>
<dbReference type="GO" id="GO:0051959">
    <property type="term" value="F:dynein light intermediate chain binding"/>
    <property type="evidence" value="ECO:0007669"/>
    <property type="project" value="InterPro"/>
</dbReference>
<dbReference type="GO" id="GO:0030286">
    <property type="term" value="C:dynein complex"/>
    <property type="evidence" value="ECO:0007669"/>
    <property type="project" value="UniProtKB-KW"/>
</dbReference>
<keyword evidence="5" id="KW-0677">Repeat</keyword>
<feature type="coiled-coil region" evidence="14">
    <location>
        <begin position="194"/>
        <end position="246"/>
    </location>
</feature>
<dbReference type="InterPro" id="IPR041228">
    <property type="entry name" value="Dynein_C"/>
</dbReference>
<name>A0A0K2T3W0_LEPSM</name>
<evidence type="ECO:0000256" key="6">
    <source>
        <dbReference type="ARBA" id="ARBA00022741"/>
    </source>
</evidence>
<evidence type="ECO:0000256" key="7">
    <source>
        <dbReference type="ARBA" id="ARBA00022840"/>
    </source>
</evidence>
<dbReference type="GO" id="GO:0005930">
    <property type="term" value="C:axoneme"/>
    <property type="evidence" value="ECO:0007669"/>
    <property type="project" value="UniProtKB-SubCell"/>
</dbReference>
<dbReference type="Gene3D" id="6.10.140.1060">
    <property type="match status" value="1"/>
</dbReference>
<evidence type="ECO:0000256" key="9">
    <source>
        <dbReference type="ARBA" id="ARBA00023054"/>
    </source>
</evidence>
<keyword evidence="6" id="KW-0547">Nucleotide-binding</keyword>
<keyword evidence="13" id="KW-0966">Cell projection</keyword>
<dbReference type="Gene3D" id="1.20.1270.280">
    <property type="match status" value="1"/>
</dbReference>
<dbReference type="InterPro" id="IPR043160">
    <property type="entry name" value="Dynein_C_barrel"/>
</dbReference>
<dbReference type="FunFam" id="1.20.920.20:FF:000004">
    <property type="entry name" value="Dynein axonemal heavy chain 5"/>
    <property type="match status" value="1"/>
</dbReference>
<evidence type="ECO:0000313" key="21">
    <source>
        <dbReference type="EMBL" id="CDW20136.1"/>
    </source>
</evidence>
<protein>
    <submittedName>
        <fullName evidence="21">Dynein heavy chain 5, axonemallike [Acyrthosiphon pisum]</fullName>
    </submittedName>
</protein>
<dbReference type="PANTHER" id="PTHR46961">
    <property type="entry name" value="DYNEIN HEAVY CHAIN 1, AXONEMAL-LIKE PROTEIN"/>
    <property type="match status" value="1"/>
</dbReference>
<dbReference type="Pfam" id="PF18199">
    <property type="entry name" value="Dynein_C"/>
    <property type="match status" value="1"/>
</dbReference>
<dbReference type="Gene3D" id="1.20.920.20">
    <property type="match status" value="1"/>
</dbReference>
<evidence type="ECO:0000256" key="10">
    <source>
        <dbReference type="ARBA" id="ARBA00023069"/>
    </source>
</evidence>
<evidence type="ECO:0000256" key="5">
    <source>
        <dbReference type="ARBA" id="ARBA00022737"/>
    </source>
</evidence>
<evidence type="ECO:0000256" key="8">
    <source>
        <dbReference type="ARBA" id="ARBA00023017"/>
    </source>
</evidence>
<dbReference type="FunFam" id="1.10.8.1220:FF:000001">
    <property type="entry name" value="Dynein axonemal heavy chain 5"/>
    <property type="match status" value="1"/>
</dbReference>
<feature type="domain" description="Dynein heavy chain coiled coil stalk" evidence="16">
    <location>
        <begin position="193"/>
        <end position="536"/>
    </location>
</feature>
<feature type="domain" description="Dynein heavy chain region D6 P-loop" evidence="15">
    <location>
        <begin position="1032"/>
        <end position="1141"/>
    </location>
</feature>
<feature type="domain" description="Dynein heavy chain AAA module D4" evidence="17">
    <location>
        <begin position="1"/>
        <end position="178"/>
    </location>
</feature>
<dbReference type="Pfam" id="PF12780">
    <property type="entry name" value="AAA_8"/>
    <property type="match status" value="1"/>
</dbReference>
<dbReference type="SUPFAM" id="SSF52540">
    <property type="entry name" value="P-loop containing nucleoside triphosphate hydrolases"/>
    <property type="match status" value="1"/>
</dbReference>
<evidence type="ECO:0000256" key="4">
    <source>
        <dbReference type="ARBA" id="ARBA00022701"/>
    </source>
</evidence>
<feature type="domain" description="Dynein heavy chain C-terminal" evidence="20">
    <location>
        <begin position="1318"/>
        <end position="1614"/>
    </location>
</feature>
<comment type="subcellular location">
    <subcellularLocation>
        <location evidence="1">Cytoplasm</location>
        <location evidence="1">Cytoskeleton</location>
        <location evidence="1">Cilium axoneme</location>
    </subcellularLocation>
</comment>
<evidence type="ECO:0000259" key="20">
    <source>
        <dbReference type="Pfam" id="PF18199"/>
    </source>
</evidence>
<evidence type="ECO:0000259" key="17">
    <source>
        <dbReference type="Pfam" id="PF12780"/>
    </source>
</evidence>
<dbReference type="FunFam" id="1.20.1270.280:FF:000002">
    <property type="entry name" value="Dynein heavy chain 5, axonemal"/>
    <property type="match status" value="1"/>
</dbReference>
<dbReference type="FunFam" id="3.40.50.300:FF:005616">
    <property type="entry name" value="Dynein, axonemal, heavy chain 11"/>
    <property type="match status" value="1"/>
</dbReference>
<keyword evidence="9 14" id="KW-0175">Coiled coil</keyword>
<dbReference type="GO" id="GO:0008569">
    <property type="term" value="F:minus-end-directed microtubule motor activity"/>
    <property type="evidence" value="ECO:0007669"/>
    <property type="project" value="InterPro"/>
</dbReference>
<dbReference type="InterPro" id="IPR042219">
    <property type="entry name" value="AAA_lid_11_sf"/>
</dbReference>
<evidence type="ECO:0000259" key="16">
    <source>
        <dbReference type="Pfam" id="PF12777"/>
    </source>
</evidence>
<keyword evidence="10" id="KW-0969">Cilium</keyword>
<dbReference type="FunFam" id="3.40.50.300:FF:000049">
    <property type="entry name" value="Dynein, axonemal, heavy chain 5"/>
    <property type="match status" value="1"/>
</dbReference>
<evidence type="ECO:0000256" key="2">
    <source>
        <dbReference type="ARBA" id="ARBA00008887"/>
    </source>
</evidence>
<dbReference type="Gene3D" id="1.10.8.720">
    <property type="entry name" value="Region D6 of dynein motor"/>
    <property type="match status" value="1"/>
</dbReference>
<dbReference type="Gene3D" id="3.10.490.20">
    <property type="match status" value="1"/>
</dbReference>
<evidence type="ECO:0000256" key="3">
    <source>
        <dbReference type="ARBA" id="ARBA00022490"/>
    </source>
</evidence>
<dbReference type="Pfam" id="PF18198">
    <property type="entry name" value="AAA_lid_11"/>
    <property type="match status" value="1"/>
</dbReference>
<dbReference type="InterPro" id="IPR041658">
    <property type="entry name" value="AAA_lid_11"/>
</dbReference>